<sequence length="206" mass="21445">MKKIISVGLLLLAVSGVAQAADSPPALAATCAACHGDQGQGNAALGTPRLAGQQADYLLHQLRSFKAGKRGYDAQDSYGAQMRAIVAGLDDAAFEQLASYYAGVKIDAEKSAGGADVARGEALFQGTCAACHGTRGEGFAQLKTPRLNILDGAYIDRQLTHYIEGGRGGDGHADQLGLWMRGVALQVGEKADRQAIIDYIATLPAE</sequence>
<dbReference type="Gene3D" id="1.10.760.10">
    <property type="entry name" value="Cytochrome c-like domain"/>
    <property type="match status" value="2"/>
</dbReference>
<evidence type="ECO:0000256" key="9">
    <source>
        <dbReference type="PIRSR" id="PIRSR000005-2"/>
    </source>
</evidence>
<evidence type="ECO:0000256" key="10">
    <source>
        <dbReference type="SAM" id="SignalP"/>
    </source>
</evidence>
<evidence type="ECO:0000259" key="11">
    <source>
        <dbReference type="PROSITE" id="PS51007"/>
    </source>
</evidence>
<keyword evidence="4 9" id="KW-0479">Metal-binding</keyword>
<dbReference type="InterPro" id="IPR009056">
    <property type="entry name" value="Cyt_c-like_dom"/>
</dbReference>
<feature type="domain" description="Cytochrome c" evidence="11">
    <location>
        <begin position="18"/>
        <end position="105"/>
    </location>
</feature>
<keyword evidence="3 8" id="KW-0349">Heme</keyword>
<feature type="binding site" description="axial binding residue" evidence="9">
    <location>
        <position position="132"/>
    </location>
    <ligand>
        <name>heme c</name>
        <dbReference type="ChEBI" id="CHEBI:61717"/>
        <label>2</label>
    </ligand>
    <ligandPart>
        <name>Fe</name>
        <dbReference type="ChEBI" id="CHEBI:18248"/>
    </ligandPart>
</feature>
<keyword evidence="6" id="KW-0249">Electron transport</keyword>
<keyword evidence="7 9" id="KW-0408">Iron</keyword>
<keyword evidence="5" id="KW-0574">Periplasm</keyword>
<dbReference type="SUPFAM" id="SSF46626">
    <property type="entry name" value="Cytochrome c"/>
    <property type="match status" value="2"/>
</dbReference>
<dbReference type="Pfam" id="PF00034">
    <property type="entry name" value="Cytochrom_C"/>
    <property type="match status" value="2"/>
</dbReference>
<evidence type="ECO:0000256" key="4">
    <source>
        <dbReference type="ARBA" id="ARBA00022723"/>
    </source>
</evidence>
<dbReference type="InterPro" id="IPR036909">
    <property type="entry name" value="Cyt_c-like_dom_sf"/>
</dbReference>
<name>A0A653E595_9PSED</name>
<evidence type="ECO:0000256" key="2">
    <source>
        <dbReference type="ARBA" id="ARBA00022448"/>
    </source>
</evidence>
<evidence type="ECO:0000256" key="6">
    <source>
        <dbReference type="ARBA" id="ARBA00022982"/>
    </source>
</evidence>
<evidence type="ECO:0000256" key="8">
    <source>
        <dbReference type="PIRSR" id="PIRSR000005-1"/>
    </source>
</evidence>
<gene>
    <name evidence="12" type="ORF">PMYSY11_2648</name>
</gene>
<dbReference type="InterPro" id="IPR024167">
    <property type="entry name" value="Cytochrome_c4-like"/>
</dbReference>
<feature type="binding site" description="axial binding residue" evidence="9">
    <location>
        <position position="35"/>
    </location>
    <ligand>
        <name>heme c</name>
        <dbReference type="ChEBI" id="CHEBI:61717"/>
        <label>1</label>
    </ligand>
    <ligandPart>
        <name>Fe</name>
        <dbReference type="ChEBI" id="CHEBI:18248"/>
    </ligandPart>
</feature>
<comment type="PTM">
    <text evidence="8">Binds 2 heme c groups covalently per subunit.</text>
</comment>
<keyword evidence="2" id="KW-0813">Transport</keyword>
<reference evidence="12" key="1">
    <citation type="submission" date="2019-02" db="EMBL/GenBank/DDBJ databases">
        <authorList>
            <consortium name="Genoscope - CEA"/>
            <person name="William W."/>
        </authorList>
    </citation>
    <scope>NUCLEOTIDE SEQUENCE [LARGE SCALE GENOMIC DNA]</scope>
    <source>
        <strain evidence="12">YSy11</strain>
    </source>
</reference>
<feature type="domain" description="Cytochrome c" evidence="11">
    <location>
        <begin position="115"/>
        <end position="204"/>
    </location>
</feature>
<evidence type="ECO:0000256" key="1">
    <source>
        <dbReference type="ARBA" id="ARBA00004418"/>
    </source>
</evidence>
<dbReference type="GO" id="GO:0005506">
    <property type="term" value="F:iron ion binding"/>
    <property type="evidence" value="ECO:0007669"/>
    <property type="project" value="InterPro"/>
</dbReference>
<protein>
    <submittedName>
        <fullName evidence="12">Cytochrome c</fullName>
    </submittedName>
</protein>
<accession>A0A653E595</accession>
<evidence type="ECO:0000256" key="3">
    <source>
        <dbReference type="ARBA" id="ARBA00022617"/>
    </source>
</evidence>
<organism evidence="12">
    <name type="scientific">Pseudomonas marincola</name>
    <dbReference type="NCBI Taxonomy" id="437900"/>
    <lineage>
        <taxon>Bacteria</taxon>
        <taxon>Pseudomonadati</taxon>
        <taxon>Pseudomonadota</taxon>
        <taxon>Gammaproteobacteria</taxon>
        <taxon>Pseudomonadales</taxon>
        <taxon>Pseudomonadaceae</taxon>
        <taxon>Pseudomonas</taxon>
    </lineage>
</organism>
<dbReference type="InterPro" id="IPR050597">
    <property type="entry name" value="Cytochrome_c_Oxidase_Subunit"/>
</dbReference>
<keyword evidence="10" id="KW-0732">Signal</keyword>
<dbReference type="GO" id="GO:0009055">
    <property type="term" value="F:electron transfer activity"/>
    <property type="evidence" value="ECO:0007669"/>
    <property type="project" value="InterPro"/>
</dbReference>
<dbReference type="PANTHER" id="PTHR33751">
    <property type="entry name" value="CBB3-TYPE CYTOCHROME C OXIDASE SUBUNIT FIXP"/>
    <property type="match status" value="1"/>
</dbReference>
<feature type="signal peptide" evidence="10">
    <location>
        <begin position="1"/>
        <end position="20"/>
    </location>
</feature>
<dbReference type="RefSeq" id="WP_150548485.1">
    <property type="nucleotide sequence ID" value="NZ_LR215729.2"/>
</dbReference>
<dbReference type="GO" id="GO:0042597">
    <property type="term" value="C:periplasmic space"/>
    <property type="evidence" value="ECO:0007669"/>
    <property type="project" value="UniProtKB-SubCell"/>
</dbReference>
<evidence type="ECO:0000313" key="12">
    <source>
        <dbReference type="EMBL" id="VEV97693.1"/>
    </source>
</evidence>
<dbReference type="PANTHER" id="PTHR33751:SF9">
    <property type="entry name" value="CYTOCHROME C4"/>
    <property type="match status" value="1"/>
</dbReference>
<dbReference type="GO" id="GO:0020037">
    <property type="term" value="F:heme binding"/>
    <property type="evidence" value="ECO:0007669"/>
    <property type="project" value="InterPro"/>
</dbReference>
<feature type="chain" id="PRO_5024888927" evidence="10">
    <location>
        <begin position="21"/>
        <end position="206"/>
    </location>
</feature>
<dbReference type="PIRSF" id="PIRSF000005">
    <property type="entry name" value="Cytochrome_c4"/>
    <property type="match status" value="1"/>
</dbReference>
<feature type="binding site" description="axial binding residue" evidence="9">
    <location>
        <position position="180"/>
    </location>
    <ligand>
        <name>heme c</name>
        <dbReference type="ChEBI" id="CHEBI:61717"/>
        <label>2</label>
    </ligand>
    <ligandPart>
        <name>Fe</name>
        <dbReference type="ChEBI" id="CHEBI:18248"/>
    </ligandPart>
</feature>
<feature type="binding site" description="covalent" evidence="8">
    <location>
        <position position="34"/>
    </location>
    <ligand>
        <name>heme c</name>
        <dbReference type="ChEBI" id="CHEBI:61717"/>
        <label>1</label>
    </ligand>
</feature>
<comment type="subcellular location">
    <subcellularLocation>
        <location evidence="1">Periplasm</location>
    </subcellularLocation>
</comment>
<evidence type="ECO:0000256" key="7">
    <source>
        <dbReference type="ARBA" id="ARBA00023004"/>
    </source>
</evidence>
<dbReference type="AlphaFoldDB" id="A0A653E595"/>
<feature type="binding site" description="covalent" evidence="8">
    <location>
        <position position="128"/>
    </location>
    <ligand>
        <name>heme c</name>
        <dbReference type="ChEBI" id="CHEBI:61717"/>
        <label>2</label>
    </ligand>
</feature>
<proteinExistence type="predicted"/>
<feature type="binding site" description="covalent" evidence="8">
    <location>
        <position position="31"/>
    </location>
    <ligand>
        <name>heme c</name>
        <dbReference type="ChEBI" id="CHEBI:61717"/>
        <label>1</label>
    </ligand>
</feature>
<dbReference type="EMBL" id="LR215729">
    <property type="protein sequence ID" value="VEV97693.1"/>
    <property type="molecule type" value="Genomic_DNA"/>
</dbReference>
<feature type="binding site" description="axial binding residue" evidence="9">
    <location>
        <position position="82"/>
    </location>
    <ligand>
        <name>heme c</name>
        <dbReference type="ChEBI" id="CHEBI:61717"/>
        <label>1</label>
    </ligand>
    <ligandPart>
        <name>Fe</name>
        <dbReference type="ChEBI" id="CHEBI:18248"/>
    </ligandPart>
</feature>
<feature type="binding site" description="covalent" evidence="8">
    <location>
        <position position="131"/>
    </location>
    <ligand>
        <name>heme c</name>
        <dbReference type="ChEBI" id="CHEBI:61717"/>
        <label>2</label>
    </ligand>
</feature>
<dbReference type="PROSITE" id="PS51007">
    <property type="entry name" value="CYTC"/>
    <property type="match status" value="2"/>
</dbReference>
<evidence type="ECO:0000256" key="5">
    <source>
        <dbReference type="ARBA" id="ARBA00022764"/>
    </source>
</evidence>